<feature type="domain" description="GCVT N-terminal" evidence="4">
    <location>
        <begin position="431"/>
        <end position="707"/>
    </location>
</feature>
<feature type="domain" description="Aminomethyltransferase C-terminal" evidence="5">
    <location>
        <begin position="726"/>
        <end position="805"/>
    </location>
</feature>
<dbReference type="Pfam" id="PF01571">
    <property type="entry name" value="GCV_T"/>
    <property type="match status" value="1"/>
</dbReference>
<dbReference type="Pfam" id="PF01266">
    <property type="entry name" value="DAO"/>
    <property type="match status" value="1"/>
</dbReference>
<gene>
    <name evidence="7" type="ORF">BLA27_23560</name>
</gene>
<evidence type="ECO:0000259" key="3">
    <source>
        <dbReference type="Pfam" id="PF01266"/>
    </source>
</evidence>
<dbReference type="Proteomes" id="UP000182985">
    <property type="component" value="Unassembled WGS sequence"/>
</dbReference>
<evidence type="ECO:0000256" key="2">
    <source>
        <dbReference type="ARBA" id="ARBA00023002"/>
    </source>
</evidence>
<dbReference type="InterPro" id="IPR029043">
    <property type="entry name" value="GcvT/YgfZ_C"/>
</dbReference>
<proteinExistence type="inferred from homology"/>
<dbReference type="SUPFAM" id="SSF101790">
    <property type="entry name" value="Aminomethyltransferase beta-barrel domain"/>
    <property type="match status" value="1"/>
</dbReference>
<dbReference type="InterPro" id="IPR028896">
    <property type="entry name" value="GcvT/YgfZ/DmdA"/>
</dbReference>
<evidence type="ECO:0000256" key="1">
    <source>
        <dbReference type="ARBA" id="ARBA00008609"/>
    </source>
</evidence>
<name>A0A1J6I7X4_9HYPH</name>
<dbReference type="InterPro" id="IPR036188">
    <property type="entry name" value="FAD/NAD-bd_sf"/>
</dbReference>
<dbReference type="SUPFAM" id="SSF103025">
    <property type="entry name" value="Folate-binding domain"/>
    <property type="match status" value="1"/>
</dbReference>
<evidence type="ECO:0000259" key="5">
    <source>
        <dbReference type="Pfam" id="PF08669"/>
    </source>
</evidence>
<evidence type="ECO:0000313" key="8">
    <source>
        <dbReference type="Proteomes" id="UP000182985"/>
    </source>
</evidence>
<feature type="domain" description="FAD dependent oxidoreductase central" evidence="6">
    <location>
        <begin position="375"/>
        <end position="427"/>
    </location>
</feature>
<sequence length="813" mass="90617">MQTHARAVVIGGGCVGASILYGLARRGWSDVVLLERTQLTAGSTWHAAGLIPSYARSINIGRMINKSIEIYEGLEAETGQHVGWHKCGQLRIANTRDRLDEYKSYMSVAEVQGVRAELVSPARARELWPLLENNHDMLGALYHPDDGHIAPADVTMALARGARDKGAKIHLNTQVNGFERLPSGEWKVKTNQGDIICEHIISATGNYARQTGAMLGLDIPAIPIIHQYWITDAVPEVIERKRQGLPEMPILRDEGFEGYLREEGDGLMFGPYEKTEHLKLFAENGVPEWFGADLLEEDFDSVSWNWEQAIDMVPALGRVGIKANVRGPFQMTADELPLVGPAWGLDNVWLAEGVPGGILWGGAIGYYLSERIVEGGNSIDTSELDPRRFGDYANKNWTREKVRESWGTHAEQHYPGQDMPAARPQKTAPSYDRLTELGAVWGCLNGWEMPNWFAPKGVEAKDQYSWRWTEKGKYVGEEVEAVRTAVGLVEMTPMTKFEVSGPGAEAWLDGILANRLPKIGRVNLAHHLTKKGGVQAEYVVSRLDDGTFYMISTPRAERWNFDDLSKLLPKDGSVSLRNVTNDRGCFTIVGPRAREVLQSLTEIDLSNEAFPWFSIKSGTVGLASDVRLLRVNYEGELGWELYHPLAFQRHLLETLLASGKEHGLRLVGLHALESLRLDKSYRAMYRDMNIELSAWESGLERFIRLDKGDFIGKQALVEEKERGIKRRSVTLAVETDGASTLTCEGVYRDGELVGRVTSGSYSYTFGHDIALALLPVELGVPGTELEIPVLDEMRKARVIEESPYDPEAKRARL</sequence>
<dbReference type="InterPro" id="IPR027266">
    <property type="entry name" value="TrmE/GcvT-like"/>
</dbReference>
<dbReference type="InterPro" id="IPR013977">
    <property type="entry name" value="GcvT_C"/>
</dbReference>
<dbReference type="InterPro" id="IPR032503">
    <property type="entry name" value="FAO_M"/>
</dbReference>
<dbReference type="Gene3D" id="3.30.1360.120">
    <property type="entry name" value="Probable tRNA modification gtpase trme, domain 1"/>
    <property type="match status" value="1"/>
</dbReference>
<keyword evidence="2" id="KW-0560">Oxidoreductase</keyword>
<dbReference type="Gene3D" id="3.30.70.1400">
    <property type="entry name" value="Aminomethyltransferase beta-barrel domains"/>
    <property type="match status" value="1"/>
</dbReference>
<accession>A0A1J6I7X4</accession>
<dbReference type="PANTHER" id="PTHR43757:SF2">
    <property type="entry name" value="AMINOMETHYLTRANSFERASE, MITOCHONDRIAL"/>
    <property type="match status" value="1"/>
</dbReference>
<keyword evidence="8" id="KW-1185">Reference proteome</keyword>
<feature type="domain" description="FAD dependent oxidoreductase" evidence="3">
    <location>
        <begin position="7"/>
        <end position="371"/>
    </location>
</feature>
<dbReference type="AlphaFoldDB" id="A0A1J6I7X4"/>
<dbReference type="Gene3D" id="2.40.30.110">
    <property type="entry name" value="Aminomethyltransferase beta-barrel domains"/>
    <property type="match status" value="1"/>
</dbReference>
<dbReference type="Gene3D" id="3.30.9.10">
    <property type="entry name" value="D-Amino Acid Oxidase, subunit A, domain 2"/>
    <property type="match status" value="1"/>
</dbReference>
<evidence type="ECO:0000259" key="6">
    <source>
        <dbReference type="Pfam" id="PF16350"/>
    </source>
</evidence>
<comment type="caution">
    <text evidence="7">The sequence shown here is derived from an EMBL/GenBank/DDBJ whole genome shotgun (WGS) entry which is preliminary data.</text>
</comment>
<organism evidence="7 8">
    <name type="scientific">Brucella cytisi</name>
    <dbReference type="NCBI Taxonomy" id="407152"/>
    <lineage>
        <taxon>Bacteria</taxon>
        <taxon>Pseudomonadati</taxon>
        <taxon>Pseudomonadota</taxon>
        <taxon>Alphaproteobacteria</taxon>
        <taxon>Hyphomicrobiales</taxon>
        <taxon>Brucellaceae</taxon>
        <taxon>Brucella/Ochrobactrum group</taxon>
        <taxon>Brucella</taxon>
    </lineage>
</organism>
<evidence type="ECO:0000259" key="4">
    <source>
        <dbReference type="Pfam" id="PF01571"/>
    </source>
</evidence>
<dbReference type="Pfam" id="PF16350">
    <property type="entry name" value="FAO_M"/>
    <property type="match status" value="1"/>
</dbReference>
<dbReference type="Pfam" id="PF08669">
    <property type="entry name" value="GCV_T_C"/>
    <property type="match status" value="1"/>
</dbReference>
<protein>
    <submittedName>
        <fullName evidence="7">Glycine cleavage system protein T</fullName>
    </submittedName>
</protein>
<dbReference type="OrthoDB" id="9804379at2"/>
<dbReference type="SUPFAM" id="SSF51905">
    <property type="entry name" value="FAD/NAD(P)-binding domain"/>
    <property type="match status" value="1"/>
</dbReference>
<dbReference type="EMBL" id="MOEC01000035">
    <property type="protein sequence ID" value="OIS91080.1"/>
    <property type="molecule type" value="Genomic_DNA"/>
</dbReference>
<dbReference type="GO" id="GO:0016491">
    <property type="term" value="F:oxidoreductase activity"/>
    <property type="evidence" value="ECO:0007669"/>
    <property type="project" value="UniProtKB-KW"/>
</dbReference>
<dbReference type="InterPro" id="IPR006222">
    <property type="entry name" value="GCVT_N"/>
</dbReference>
<comment type="similarity">
    <text evidence="1">Belongs to the GcvT family.</text>
</comment>
<dbReference type="InterPro" id="IPR006076">
    <property type="entry name" value="FAD-dep_OxRdtase"/>
</dbReference>
<reference evidence="7 8" key="1">
    <citation type="submission" date="2016-10" db="EMBL/GenBank/DDBJ databases">
        <title>The Draft Genome Sequence of the Potato Rhizosphere Bacteria Ochrobactrum sp. IPA7.2.</title>
        <authorList>
            <person name="Gogoleva N.E."/>
            <person name="Khlopko Y.A."/>
            <person name="Burygin G.L."/>
            <person name="Plotnikov A.O."/>
        </authorList>
    </citation>
    <scope>NUCLEOTIDE SEQUENCE [LARGE SCALE GENOMIC DNA]</scope>
    <source>
        <strain evidence="7 8">IPA7.2</strain>
    </source>
</reference>
<dbReference type="PANTHER" id="PTHR43757">
    <property type="entry name" value="AMINOMETHYLTRANSFERASE"/>
    <property type="match status" value="1"/>
</dbReference>
<evidence type="ECO:0000313" key="7">
    <source>
        <dbReference type="EMBL" id="OIS91080.1"/>
    </source>
</evidence>
<dbReference type="RefSeq" id="WP_071633819.1">
    <property type="nucleotide sequence ID" value="NZ_MOEC01000035.1"/>
</dbReference>
<dbReference type="Gene3D" id="3.50.50.60">
    <property type="entry name" value="FAD/NAD(P)-binding domain"/>
    <property type="match status" value="1"/>
</dbReference>
<dbReference type="SUPFAM" id="SSF54373">
    <property type="entry name" value="FAD-linked reductases, C-terminal domain"/>
    <property type="match status" value="1"/>
</dbReference>